<keyword evidence="2" id="KW-1185">Reference proteome</keyword>
<gene>
    <name evidence="1" type="ORF">GCM10023349_09290</name>
</gene>
<dbReference type="Proteomes" id="UP001499974">
    <property type="component" value="Unassembled WGS sequence"/>
</dbReference>
<name>A0ABP8WYP0_9ACTN</name>
<accession>A0ABP8WYP0</accession>
<reference evidence="2" key="1">
    <citation type="journal article" date="2019" name="Int. J. Syst. Evol. Microbiol.">
        <title>The Global Catalogue of Microorganisms (GCM) 10K type strain sequencing project: providing services to taxonomists for standard genome sequencing and annotation.</title>
        <authorList>
            <consortium name="The Broad Institute Genomics Platform"/>
            <consortium name="The Broad Institute Genome Sequencing Center for Infectious Disease"/>
            <person name="Wu L."/>
            <person name="Ma J."/>
        </authorList>
    </citation>
    <scope>NUCLEOTIDE SEQUENCE [LARGE SCALE GENOMIC DNA]</scope>
    <source>
        <strain evidence="2">JCM 18531</strain>
    </source>
</reference>
<sequence length="192" mass="21902">MTTTPTLDELITLLVRGASEELCFSGVNHELREDGTWRRSRVWRQNRLARIEDLSGDSTLIAGDRTYWRKWPSDPTFVALERPADHDTFDLGSWTMLDPDEYWRDWLTQDAEAVLTSLRQVTYEGRDALQFVAPEVKGGMPTLTVDVELGLEVRAKRADVGVFHCWTDLRTDESMNDDLFLHTAPLSSNLGS</sequence>
<comment type="caution">
    <text evidence="1">The sequence shown here is derived from an EMBL/GenBank/DDBJ whole genome shotgun (WGS) entry which is preliminary data.</text>
</comment>
<evidence type="ECO:0000313" key="1">
    <source>
        <dbReference type="EMBL" id="GAA4696021.1"/>
    </source>
</evidence>
<dbReference type="EMBL" id="BAABKM010000002">
    <property type="protein sequence ID" value="GAA4696021.1"/>
    <property type="molecule type" value="Genomic_DNA"/>
</dbReference>
<protein>
    <recommendedName>
        <fullName evidence="3">TIGR03984 family CRISPR-associated protein</fullName>
    </recommendedName>
</protein>
<organism evidence="1 2">
    <name type="scientific">Nocardioides conyzicola</name>
    <dbReference type="NCBI Taxonomy" id="1651781"/>
    <lineage>
        <taxon>Bacteria</taxon>
        <taxon>Bacillati</taxon>
        <taxon>Actinomycetota</taxon>
        <taxon>Actinomycetes</taxon>
        <taxon>Propionibacteriales</taxon>
        <taxon>Nocardioidaceae</taxon>
        <taxon>Nocardioides</taxon>
    </lineage>
</organism>
<evidence type="ECO:0008006" key="3">
    <source>
        <dbReference type="Google" id="ProtNLM"/>
    </source>
</evidence>
<proteinExistence type="predicted"/>
<dbReference type="RefSeq" id="WP_345519723.1">
    <property type="nucleotide sequence ID" value="NZ_BAABKM010000002.1"/>
</dbReference>
<evidence type="ECO:0000313" key="2">
    <source>
        <dbReference type="Proteomes" id="UP001499974"/>
    </source>
</evidence>